<feature type="region of interest" description="Disordered" evidence="1">
    <location>
        <begin position="133"/>
        <end position="156"/>
    </location>
</feature>
<proteinExistence type="predicted"/>
<name>A0A0A9D7Z2_ARUDO</name>
<sequence length="236" mass="25009">MQRSTAADSATKTATSPMHVTCCTPTCTVGRLAFPSPSTVEPMTKPPANGQAAPLVASGNVAGSMKNRPPRLVLMEDSAMGTAHSWGPESKTSSSRYPSASTCPCSRHASSRAQGFQLDGPAPVAWRMSQEPGLARETRPEPGDGTNGVTMDAAATGEPDRSWMVTVQPLRCSRRACASRPSPWRVLSQDRSLWLVLRVMDDCGVSDLEQVALRPALNRQVNTGCRCPPPAPPPGT</sequence>
<reference evidence="2" key="2">
    <citation type="journal article" date="2015" name="Data Brief">
        <title>Shoot transcriptome of the giant reed, Arundo donax.</title>
        <authorList>
            <person name="Barrero R.A."/>
            <person name="Guerrero F.D."/>
            <person name="Moolhuijzen P."/>
            <person name="Goolsby J.A."/>
            <person name="Tidwell J."/>
            <person name="Bellgard S.E."/>
            <person name="Bellgard M.I."/>
        </authorList>
    </citation>
    <scope>NUCLEOTIDE SEQUENCE</scope>
    <source>
        <tissue evidence="2">Shoot tissue taken approximately 20 cm above the soil surface</tissue>
    </source>
</reference>
<dbReference type="EMBL" id="GBRH01213201">
    <property type="protein sequence ID" value="JAD84694.1"/>
    <property type="molecule type" value="Transcribed_RNA"/>
</dbReference>
<evidence type="ECO:0000256" key="1">
    <source>
        <dbReference type="SAM" id="MobiDB-lite"/>
    </source>
</evidence>
<evidence type="ECO:0000313" key="2">
    <source>
        <dbReference type="EMBL" id="JAD84694.1"/>
    </source>
</evidence>
<protein>
    <submittedName>
        <fullName evidence="2">Uncharacterized protein</fullName>
    </submittedName>
</protein>
<feature type="region of interest" description="Disordered" evidence="1">
    <location>
        <begin position="82"/>
        <end position="104"/>
    </location>
</feature>
<accession>A0A0A9D7Z2</accession>
<feature type="compositionally biased region" description="Polar residues" evidence="1">
    <location>
        <begin position="90"/>
        <end position="104"/>
    </location>
</feature>
<reference evidence="2" key="1">
    <citation type="submission" date="2014-09" db="EMBL/GenBank/DDBJ databases">
        <authorList>
            <person name="Magalhaes I.L.F."/>
            <person name="Oliveira U."/>
            <person name="Santos F.R."/>
            <person name="Vidigal T.H.D.A."/>
            <person name="Brescovit A.D."/>
            <person name="Santos A.J."/>
        </authorList>
    </citation>
    <scope>NUCLEOTIDE SEQUENCE</scope>
    <source>
        <tissue evidence="2">Shoot tissue taken approximately 20 cm above the soil surface</tissue>
    </source>
</reference>
<dbReference type="AlphaFoldDB" id="A0A0A9D7Z2"/>
<organism evidence="2">
    <name type="scientific">Arundo donax</name>
    <name type="common">Giant reed</name>
    <name type="synonym">Donax arundinaceus</name>
    <dbReference type="NCBI Taxonomy" id="35708"/>
    <lineage>
        <taxon>Eukaryota</taxon>
        <taxon>Viridiplantae</taxon>
        <taxon>Streptophyta</taxon>
        <taxon>Embryophyta</taxon>
        <taxon>Tracheophyta</taxon>
        <taxon>Spermatophyta</taxon>
        <taxon>Magnoliopsida</taxon>
        <taxon>Liliopsida</taxon>
        <taxon>Poales</taxon>
        <taxon>Poaceae</taxon>
        <taxon>PACMAD clade</taxon>
        <taxon>Arundinoideae</taxon>
        <taxon>Arundineae</taxon>
        <taxon>Arundo</taxon>
    </lineage>
</organism>